<sequence>MITIDTLNQHVGEEKLRATVAAFYRRVREDALIGRMYPQDDWAGAEKRLADFIVYRFGGPQTYIEERGHPRLRMRHIPFSIGMAERDQWLKLMGESMRETGISEEAAEVMIPFFTQVADMMRNRPE</sequence>
<dbReference type="GO" id="GO:0020037">
    <property type="term" value="F:heme binding"/>
    <property type="evidence" value="ECO:0007669"/>
    <property type="project" value="InterPro"/>
</dbReference>
<accession>A0A512M2N6</accession>
<evidence type="ECO:0000313" key="7">
    <source>
        <dbReference type="Proteomes" id="UP000321577"/>
    </source>
</evidence>
<keyword evidence="1" id="KW-0813">Transport</keyword>
<dbReference type="InterPro" id="IPR012292">
    <property type="entry name" value="Globin/Proto"/>
</dbReference>
<evidence type="ECO:0000256" key="1">
    <source>
        <dbReference type="ARBA" id="ARBA00022448"/>
    </source>
</evidence>
<dbReference type="EMBL" id="BKAG01000001">
    <property type="protein sequence ID" value="GEP40968.1"/>
    <property type="molecule type" value="Genomic_DNA"/>
</dbReference>
<name>A0A512M2N6_9BACT</name>
<dbReference type="Proteomes" id="UP000321577">
    <property type="component" value="Unassembled WGS sequence"/>
</dbReference>
<evidence type="ECO:0000256" key="5">
    <source>
        <dbReference type="ARBA" id="ARBA00034496"/>
    </source>
</evidence>
<dbReference type="RefSeq" id="WP_146848435.1">
    <property type="nucleotide sequence ID" value="NZ_BKAG01000001.1"/>
</dbReference>
<dbReference type="AlphaFoldDB" id="A0A512M2N6"/>
<dbReference type="OrthoDB" id="9790913at2"/>
<evidence type="ECO:0000256" key="2">
    <source>
        <dbReference type="ARBA" id="ARBA00022617"/>
    </source>
</evidence>
<dbReference type="SUPFAM" id="SSF46458">
    <property type="entry name" value="Globin-like"/>
    <property type="match status" value="1"/>
</dbReference>
<dbReference type="Gene3D" id="1.10.490.10">
    <property type="entry name" value="Globins"/>
    <property type="match status" value="1"/>
</dbReference>
<dbReference type="PANTHER" id="PTHR47366:SF1">
    <property type="entry name" value="TWO-ON-TWO HEMOGLOBIN-3"/>
    <property type="match status" value="1"/>
</dbReference>
<evidence type="ECO:0000256" key="4">
    <source>
        <dbReference type="ARBA" id="ARBA00023004"/>
    </source>
</evidence>
<keyword evidence="7" id="KW-1185">Reference proteome</keyword>
<dbReference type="InterPro" id="IPR044203">
    <property type="entry name" value="GlbO/GLB3-like"/>
</dbReference>
<dbReference type="GO" id="GO:0019825">
    <property type="term" value="F:oxygen binding"/>
    <property type="evidence" value="ECO:0007669"/>
    <property type="project" value="InterPro"/>
</dbReference>
<dbReference type="GO" id="GO:0005344">
    <property type="term" value="F:oxygen carrier activity"/>
    <property type="evidence" value="ECO:0007669"/>
    <property type="project" value="InterPro"/>
</dbReference>
<keyword evidence="3" id="KW-0479">Metal-binding</keyword>
<evidence type="ECO:0000313" key="6">
    <source>
        <dbReference type="EMBL" id="GEP40968.1"/>
    </source>
</evidence>
<proteinExistence type="inferred from homology"/>
<reference evidence="6 7" key="1">
    <citation type="submission" date="2019-07" db="EMBL/GenBank/DDBJ databases">
        <title>Whole genome shotgun sequence of Brevifollis gellanilyticus NBRC 108608.</title>
        <authorList>
            <person name="Hosoyama A."/>
            <person name="Uohara A."/>
            <person name="Ohji S."/>
            <person name="Ichikawa N."/>
        </authorList>
    </citation>
    <scope>NUCLEOTIDE SEQUENCE [LARGE SCALE GENOMIC DNA]</scope>
    <source>
        <strain evidence="6 7">NBRC 108608</strain>
    </source>
</reference>
<dbReference type="InterPro" id="IPR001486">
    <property type="entry name" value="Hemoglobin_trunc"/>
</dbReference>
<dbReference type="GO" id="GO:0046872">
    <property type="term" value="F:metal ion binding"/>
    <property type="evidence" value="ECO:0007669"/>
    <property type="project" value="UniProtKB-KW"/>
</dbReference>
<dbReference type="PANTHER" id="PTHR47366">
    <property type="entry name" value="TWO-ON-TWO HEMOGLOBIN-3"/>
    <property type="match status" value="1"/>
</dbReference>
<evidence type="ECO:0000256" key="3">
    <source>
        <dbReference type="ARBA" id="ARBA00022723"/>
    </source>
</evidence>
<gene>
    <name evidence="6" type="ORF">BGE01nite_02590</name>
</gene>
<protein>
    <submittedName>
        <fullName evidence="6">Globin</fullName>
    </submittedName>
</protein>
<keyword evidence="4" id="KW-0408">Iron</keyword>
<dbReference type="InterPro" id="IPR009050">
    <property type="entry name" value="Globin-like_sf"/>
</dbReference>
<dbReference type="Pfam" id="PF01152">
    <property type="entry name" value="Bac_globin"/>
    <property type="match status" value="1"/>
</dbReference>
<comment type="caution">
    <text evidence="6">The sequence shown here is derived from an EMBL/GenBank/DDBJ whole genome shotgun (WGS) entry which is preliminary data.</text>
</comment>
<keyword evidence="2" id="KW-0349">Heme</keyword>
<organism evidence="6 7">
    <name type="scientific">Brevifollis gellanilyticus</name>
    <dbReference type="NCBI Taxonomy" id="748831"/>
    <lineage>
        <taxon>Bacteria</taxon>
        <taxon>Pseudomonadati</taxon>
        <taxon>Verrucomicrobiota</taxon>
        <taxon>Verrucomicrobiia</taxon>
        <taxon>Verrucomicrobiales</taxon>
        <taxon>Verrucomicrobiaceae</taxon>
    </lineage>
</organism>
<comment type="similarity">
    <text evidence="5">Belongs to the truncated hemoglobin family. Group II subfamily.</text>
</comment>